<keyword evidence="1" id="KW-0812">Transmembrane</keyword>
<dbReference type="AlphaFoldDB" id="A0A813T0V9"/>
<keyword evidence="1" id="KW-0472">Membrane</keyword>
<name>A0A813T0V9_9BILA</name>
<feature type="transmembrane region" description="Helical" evidence="1">
    <location>
        <begin position="118"/>
        <end position="136"/>
    </location>
</feature>
<dbReference type="OrthoDB" id="10659087at2759"/>
<comment type="caution">
    <text evidence="2">The sequence shown here is derived from an EMBL/GenBank/DDBJ whole genome shotgun (WGS) entry which is preliminary data.</text>
</comment>
<evidence type="ECO:0000313" key="3">
    <source>
        <dbReference type="Proteomes" id="UP000663879"/>
    </source>
</evidence>
<evidence type="ECO:0000256" key="1">
    <source>
        <dbReference type="SAM" id="Phobius"/>
    </source>
</evidence>
<organism evidence="2 3">
    <name type="scientific">Brachionus calyciflorus</name>
    <dbReference type="NCBI Taxonomy" id="104777"/>
    <lineage>
        <taxon>Eukaryota</taxon>
        <taxon>Metazoa</taxon>
        <taxon>Spiralia</taxon>
        <taxon>Gnathifera</taxon>
        <taxon>Rotifera</taxon>
        <taxon>Eurotatoria</taxon>
        <taxon>Monogononta</taxon>
        <taxon>Pseudotrocha</taxon>
        <taxon>Ploima</taxon>
        <taxon>Brachionidae</taxon>
        <taxon>Brachionus</taxon>
    </lineage>
</organism>
<gene>
    <name evidence="2" type="ORF">OXX778_LOCUS6542</name>
</gene>
<keyword evidence="3" id="KW-1185">Reference proteome</keyword>
<accession>A0A813T0V9</accession>
<reference evidence="2" key="1">
    <citation type="submission" date="2021-02" db="EMBL/GenBank/DDBJ databases">
        <authorList>
            <person name="Nowell W R."/>
        </authorList>
    </citation>
    <scope>NUCLEOTIDE SEQUENCE</scope>
    <source>
        <strain evidence="2">Ploen Becks lab</strain>
    </source>
</reference>
<keyword evidence="1" id="KW-1133">Transmembrane helix</keyword>
<dbReference type="Proteomes" id="UP000663879">
    <property type="component" value="Unassembled WGS sequence"/>
</dbReference>
<protein>
    <recommendedName>
        <fullName evidence="4">Vezatin</fullName>
    </recommendedName>
</protein>
<evidence type="ECO:0000313" key="2">
    <source>
        <dbReference type="EMBL" id="CAF0802469.1"/>
    </source>
</evidence>
<evidence type="ECO:0008006" key="4">
    <source>
        <dbReference type="Google" id="ProtNLM"/>
    </source>
</evidence>
<proteinExistence type="predicted"/>
<feature type="transmembrane region" description="Helical" evidence="1">
    <location>
        <begin position="142"/>
        <end position="166"/>
    </location>
</feature>
<sequence>METFEDEDFDYEISNKVVSEYLNSLGYKEDFYFENQSNHDQIEEITNKNNQKSTASNPPSPLAFIVSKDFFYKFIQKNENLVRNTLSNSDYDTIIAENLNFLTDSNENNFSKFVILNWKTNLFLVSSLILFISAIYRSKFYFLLVLSLLSFIVFINGFKIFNYFLIKWLKIIQNLFEVNKNLLFSIKQNELIELSVKRKYLIESKKPIENDSDINLTFRKAIFFNLRSIFFKFKAVNLNMTKNFDIESSNFICSIDINHLSEVMKIENGDNLDKATDNYSYSCISSLNKLNSLLISENLKLIILCYFKVLKNDLNFLKLFLFIFKSVNLIYKSLSSLIILEKICKLIEPNESDAKPKKEVLTLEKNLSLNLRNSLLNSYQIVDTQDPKLRTEKFKILKNSFEICTLYFKQLELSLEGQDSVEIDSQKEDSKLNIDVDKCQKIDKKVVFVDQEVLIEDEIFEAENHQIDNEDEKGFNCQMEELTLKEKQEILNTKNLFYELKFALKPKTNEWVQREREIKKKYEQKNVITKTEFGNEEVRNDHLLDNEVLLYKSEIRKRRSQKSEIKKEFPMTKNQKYKYEEFEQANEIHKPKMSFMNEIMSQRNFIFKLNENEDDDDEEILSD</sequence>
<dbReference type="EMBL" id="CAJNOC010000783">
    <property type="protein sequence ID" value="CAF0802469.1"/>
    <property type="molecule type" value="Genomic_DNA"/>
</dbReference>